<feature type="compositionally biased region" description="Low complexity" evidence="5">
    <location>
        <begin position="225"/>
        <end position="239"/>
    </location>
</feature>
<name>A0ABU2HAN9_9ACTN</name>
<dbReference type="GO" id="GO:0005524">
    <property type="term" value="F:ATP binding"/>
    <property type="evidence" value="ECO:0007669"/>
    <property type="project" value="UniProtKB-KW"/>
</dbReference>
<dbReference type="PANTHER" id="PTHR43776:SF7">
    <property type="entry name" value="D,D-DIPEPTIDE TRANSPORT ATP-BINDING PROTEIN DDPF-RELATED"/>
    <property type="match status" value="1"/>
</dbReference>
<proteinExistence type="inferred from homology"/>
<protein>
    <submittedName>
        <fullName evidence="7">ATP-binding cassette domain-containing protein</fullName>
    </submittedName>
</protein>
<keyword evidence="2" id="KW-0813">Transport</keyword>
<feature type="domain" description="ABC transporter" evidence="6">
    <location>
        <begin position="257"/>
        <end position="496"/>
    </location>
</feature>
<dbReference type="InterPro" id="IPR003439">
    <property type="entry name" value="ABC_transporter-like_ATP-bd"/>
</dbReference>
<dbReference type="PROSITE" id="PS50893">
    <property type="entry name" value="ABC_TRANSPORTER_2"/>
    <property type="match status" value="2"/>
</dbReference>
<dbReference type="InterPro" id="IPR050319">
    <property type="entry name" value="ABC_transp_ATP-bind"/>
</dbReference>
<evidence type="ECO:0000256" key="3">
    <source>
        <dbReference type="ARBA" id="ARBA00022741"/>
    </source>
</evidence>
<gene>
    <name evidence="7" type="ORF">RIF23_19060</name>
</gene>
<sequence>MTHPLLSVDQLTVTDSSGTPVLSECSLRLDPGASLGIVGDSGAGKTTLGLATLGALRPGLHWTGGRVLLSGTDVRTLPERRRRRLRRNTVAWLSQDPAAALTPTMPVGRQIAEMLEGAGPAAVEQRLRAVALPDDRAFQRRRPGELSGGQQRRLALARALAARPRLLILDEPTAGLDRATAEVLVAEIERLRRELGFALLLISHDAQLVERMCAATLRLRPPGSPDRGAPGAARGAPPRVAHDRPRPGPPRSSAPLLEVADLSARQGTTEVLAGLDFSLAEGDAVALLGASGAGKSTLARVLAGLHVPSGGRVSLAGEPLVARAPQRAAHQRAAIQLVAQDPFGALHPRRSVRASVARPAHLLRGLSRAGARAEADQLLGQVGLPSELADRRPQELSGGQRQRVALARALAAGPRLLVCDEATSALDAETAAAMVDLIDDLRADRGLAVLHITHDVGVARRGTERTLVLHAGVIVEDGATTDVLDHPRTAASAALVGVPALRGVPAGASIRGEE</sequence>
<comment type="caution">
    <text evidence="7">The sequence shown here is derived from an EMBL/GenBank/DDBJ whole genome shotgun (WGS) entry which is preliminary data.</text>
</comment>
<evidence type="ECO:0000313" key="8">
    <source>
        <dbReference type="Proteomes" id="UP001250214"/>
    </source>
</evidence>
<evidence type="ECO:0000313" key="7">
    <source>
        <dbReference type="EMBL" id="MDS1272392.1"/>
    </source>
</evidence>
<evidence type="ECO:0000256" key="1">
    <source>
        <dbReference type="ARBA" id="ARBA00005417"/>
    </source>
</evidence>
<dbReference type="CDD" id="cd03257">
    <property type="entry name" value="ABC_NikE_OppD_transporters"/>
    <property type="match status" value="1"/>
</dbReference>
<evidence type="ECO:0000259" key="6">
    <source>
        <dbReference type="PROSITE" id="PS50893"/>
    </source>
</evidence>
<organism evidence="7 8">
    <name type="scientific">Lipingzhangella rawalii</name>
    <dbReference type="NCBI Taxonomy" id="2055835"/>
    <lineage>
        <taxon>Bacteria</taxon>
        <taxon>Bacillati</taxon>
        <taxon>Actinomycetota</taxon>
        <taxon>Actinomycetes</taxon>
        <taxon>Streptosporangiales</taxon>
        <taxon>Nocardiopsidaceae</taxon>
        <taxon>Lipingzhangella</taxon>
    </lineage>
</organism>
<dbReference type="InterPro" id="IPR003593">
    <property type="entry name" value="AAA+_ATPase"/>
</dbReference>
<evidence type="ECO:0000256" key="2">
    <source>
        <dbReference type="ARBA" id="ARBA00022448"/>
    </source>
</evidence>
<accession>A0ABU2HAN9</accession>
<evidence type="ECO:0000256" key="5">
    <source>
        <dbReference type="SAM" id="MobiDB-lite"/>
    </source>
</evidence>
<dbReference type="EMBL" id="JAVLVT010000010">
    <property type="protein sequence ID" value="MDS1272392.1"/>
    <property type="molecule type" value="Genomic_DNA"/>
</dbReference>
<feature type="region of interest" description="Disordered" evidence="5">
    <location>
        <begin position="219"/>
        <end position="254"/>
    </location>
</feature>
<dbReference type="Pfam" id="PF00005">
    <property type="entry name" value="ABC_tran"/>
    <property type="match status" value="2"/>
</dbReference>
<dbReference type="Gene3D" id="3.40.50.300">
    <property type="entry name" value="P-loop containing nucleotide triphosphate hydrolases"/>
    <property type="match status" value="2"/>
</dbReference>
<evidence type="ECO:0000256" key="4">
    <source>
        <dbReference type="ARBA" id="ARBA00022840"/>
    </source>
</evidence>
<reference evidence="8" key="1">
    <citation type="submission" date="2023-07" db="EMBL/GenBank/DDBJ databases">
        <title>Novel species in the genus Lipingzhangella isolated from Sambhar Salt Lake.</title>
        <authorList>
            <person name="Jiya N."/>
            <person name="Kajale S."/>
            <person name="Sharma A."/>
        </authorList>
    </citation>
    <scope>NUCLEOTIDE SEQUENCE [LARGE SCALE GENOMIC DNA]</scope>
    <source>
        <strain evidence="8">LS1_29</strain>
    </source>
</reference>
<dbReference type="PANTHER" id="PTHR43776">
    <property type="entry name" value="TRANSPORT ATP-BINDING PROTEIN"/>
    <property type="match status" value="1"/>
</dbReference>
<dbReference type="InterPro" id="IPR027417">
    <property type="entry name" value="P-loop_NTPase"/>
</dbReference>
<keyword evidence="8" id="KW-1185">Reference proteome</keyword>
<dbReference type="SUPFAM" id="SSF52540">
    <property type="entry name" value="P-loop containing nucleoside triphosphate hydrolases"/>
    <property type="match status" value="2"/>
</dbReference>
<dbReference type="Proteomes" id="UP001250214">
    <property type="component" value="Unassembled WGS sequence"/>
</dbReference>
<keyword evidence="4 7" id="KW-0067">ATP-binding</keyword>
<dbReference type="RefSeq" id="WP_310913959.1">
    <property type="nucleotide sequence ID" value="NZ_JAVLVT010000010.1"/>
</dbReference>
<dbReference type="InterPro" id="IPR017871">
    <property type="entry name" value="ABC_transporter-like_CS"/>
</dbReference>
<dbReference type="SMART" id="SM00382">
    <property type="entry name" value="AAA"/>
    <property type="match status" value="2"/>
</dbReference>
<comment type="similarity">
    <text evidence="1">Belongs to the ABC transporter superfamily.</text>
</comment>
<feature type="domain" description="ABC transporter" evidence="6">
    <location>
        <begin position="6"/>
        <end position="246"/>
    </location>
</feature>
<dbReference type="PROSITE" id="PS00211">
    <property type="entry name" value="ABC_TRANSPORTER_1"/>
    <property type="match status" value="2"/>
</dbReference>
<keyword evidence="3" id="KW-0547">Nucleotide-binding</keyword>